<comment type="caution">
    <text evidence="3">The sequence shown here is derived from an EMBL/GenBank/DDBJ whole genome shotgun (WGS) entry which is preliminary data.</text>
</comment>
<evidence type="ECO:0000313" key="4">
    <source>
        <dbReference type="Proteomes" id="UP000740727"/>
    </source>
</evidence>
<feature type="chain" id="PRO_5037950992" description="Periplasmic heavy metal sensor" evidence="2">
    <location>
        <begin position="27"/>
        <end position="224"/>
    </location>
</feature>
<feature type="signal peptide" evidence="2">
    <location>
        <begin position="1"/>
        <end position="26"/>
    </location>
</feature>
<feature type="compositionally biased region" description="Gly residues" evidence="1">
    <location>
        <begin position="201"/>
        <end position="210"/>
    </location>
</feature>
<dbReference type="AlphaFoldDB" id="A0A965GDK8"/>
<evidence type="ECO:0000313" key="3">
    <source>
        <dbReference type="EMBL" id="NBR94559.1"/>
    </source>
</evidence>
<protein>
    <recommendedName>
        <fullName evidence="5">Periplasmic heavy metal sensor</fullName>
    </recommendedName>
</protein>
<reference evidence="3" key="1">
    <citation type="submission" date="2018-10" db="EMBL/GenBank/DDBJ databases">
        <title>Iterative Subtractive Binning of Freshwater Chronoseries Metagenomes Recovers Nearly Complete Genomes from over Four Hundred Novel Species.</title>
        <authorList>
            <person name="Rodriguez-R L.M."/>
            <person name="Tsementzi D."/>
            <person name="Luo C."/>
            <person name="Konstantinidis K.T."/>
        </authorList>
    </citation>
    <scope>NUCLEOTIDE SEQUENCE</scope>
    <source>
        <strain evidence="3">WB5_2A_028</strain>
    </source>
</reference>
<proteinExistence type="predicted"/>
<accession>A0A965GDK8</accession>
<evidence type="ECO:0000256" key="2">
    <source>
        <dbReference type="SAM" id="SignalP"/>
    </source>
</evidence>
<keyword evidence="2" id="KW-0732">Signal</keyword>
<sequence length="224" mass="21927">MKKSIKLTAVTAVAALTLGMGATAFAKDIQGGPMGGAKGGMHKGGPMGGPMGGHDDDGDFGMGPRGGVDGVAAVLAELVKAGTITQAQSDAITKALVNAPAAAKAAAEAQKAAHEKLIADTVGVAWADIQTRLQAGETLAAIAGAKKDALIAALVKEATDRITAAVAAGHLTETQATEMKTGLTERITAYVSSVHKAPGVTGKGGNGKGAQGTLTKPAPAPSAS</sequence>
<dbReference type="Proteomes" id="UP000740727">
    <property type="component" value="Unassembled WGS sequence"/>
</dbReference>
<evidence type="ECO:0000256" key="1">
    <source>
        <dbReference type="SAM" id="MobiDB-lite"/>
    </source>
</evidence>
<dbReference type="EMBL" id="RFXN01000195">
    <property type="protein sequence ID" value="NBR94559.1"/>
    <property type="molecule type" value="Genomic_DNA"/>
</dbReference>
<name>A0A965GDK8_9PROT</name>
<feature type="non-terminal residue" evidence="3">
    <location>
        <position position="224"/>
    </location>
</feature>
<organism evidence="3 4">
    <name type="scientific">Candidatus Fonsibacter lacus</name>
    <dbReference type="NCBI Taxonomy" id="2576439"/>
    <lineage>
        <taxon>Bacteria</taxon>
        <taxon>Pseudomonadati</taxon>
        <taxon>Pseudomonadota</taxon>
        <taxon>Alphaproteobacteria</taxon>
        <taxon>Candidatus Pelagibacterales</taxon>
        <taxon>Candidatus Pelagibacterales incertae sedis</taxon>
        <taxon>Candidatus Fonsibacter</taxon>
    </lineage>
</organism>
<evidence type="ECO:0008006" key="5">
    <source>
        <dbReference type="Google" id="ProtNLM"/>
    </source>
</evidence>
<feature type="region of interest" description="Disordered" evidence="1">
    <location>
        <begin position="198"/>
        <end position="224"/>
    </location>
</feature>
<gene>
    <name evidence="3" type="ORF">EBT44_07065</name>
</gene>